<reference evidence="1 2" key="1">
    <citation type="submission" date="2020-02" db="EMBL/GenBank/DDBJ databases">
        <authorList>
            <person name="Ferguson B K."/>
        </authorList>
    </citation>
    <scope>NUCLEOTIDE SEQUENCE [LARGE SCALE GENOMIC DNA]</scope>
</reference>
<feature type="non-terminal residue" evidence="1">
    <location>
        <position position="1"/>
    </location>
</feature>
<gene>
    <name evidence="1" type="ORF">NTEN_LOCUS13271</name>
</gene>
<keyword evidence="2" id="KW-1185">Reference proteome</keyword>
<dbReference type="OrthoDB" id="342281at2759"/>
<proteinExistence type="predicted"/>
<sequence>DLILHHQIPQCCILLDILQHHDVGDQILQRSIFQHRIFQHRTLQHRTLQHQIIRYHTPNPRMPQLYTLLRTFNSTHHTLRRNFLHGHHHCSTPSRIAHKNAEKFRFLGASIASIRCTRPFDKRPRQYDIWGIVFWNHVNPPDVIIKARIITTLTNVHPTKSYLS</sequence>
<evidence type="ECO:0000313" key="1">
    <source>
        <dbReference type="EMBL" id="CAB0008025.1"/>
    </source>
</evidence>
<organism evidence="1 2">
    <name type="scientific">Nesidiocoris tenuis</name>
    <dbReference type="NCBI Taxonomy" id="355587"/>
    <lineage>
        <taxon>Eukaryota</taxon>
        <taxon>Metazoa</taxon>
        <taxon>Ecdysozoa</taxon>
        <taxon>Arthropoda</taxon>
        <taxon>Hexapoda</taxon>
        <taxon>Insecta</taxon>
        <taxon>Pterygota</taxon>
        <taxon>Neoptera</taxon>
        <taxon>Paraneoptera</taxon>
        <taxon>Hemiptera</taxon>
        <taxon>Heteroptera</taxon>
        <taxon>Panheteroptera</taxon>
        <taxon>Cimicomorpha</taxon>
        <taxon>Miridae</taxon>
        <taxon>Dicyphina</taxon>
        <taxon>Nesidiocoris</taxon>
    </lineage>
</organism>
<dbReference type="AlphaFoldDB" id="A0A6H5GUA8"/>
<name>A0A6H5GUA8_9HEMI</name>
<dbReference type="EMBL" id="CADCXU010019951">
    <property type="protein sequence ID" value="CAB0008025.1"/>
    <property type="molecule type" value="Genomic_DNA"/>
</dbReference>
<dbReference type="Proteomes" id="UP000479000">
    <property type="component" value="Unassembled WGS sequence"/>
</dbReference>
<protein>
    <submittedName>
        <fullName evidence="1">Uncharacterized protein</fullName>
    </submittedName>
</protein>
<accession>A0A6H5GUA8</accession>
<evidence type="ECO:0000313" key="2">
    <source>
        <dbReference type="Proteomes" id="UP000479000"/>
    </source>
</evidence>